<keyword evidence="17" id="KW-1185">Reference proteome</keyword>
<dbReference type="Gene3D" id="2.40.30.30">
    <property type="entry name" value="Riboflavin kinase-like"/>
    <property type="match status" value="1"/>
</dbReference>
<keyword evidence="6 14" id="KW-0548">Nucleotidyltransferase</keyword>
<dbReference type="NCBIfam" id="TIGR00083">
    <property type="entry name" value="ribF"/>
    <property type="match status" value="1"/>
</dbReference>
<proteinExistence type="inferred from homology"/>
<comment type="pathway">
    <text evidence="1 14">Cofactor biosynthesis; FAD biosynthesis; FAD from FMN: step 1/1.</text>
</comment>
<dbReference type="OrthoDB" id="9803667at2"/>
<dbReference type="SUPFAM" id="SSF52374">
    <property type="entry name" value="Nucleotidylyl transferase"/>
    <property type="match status" value="1"/>
</dbReference>
<name>A0A4Z0D5G5_9FIRM</name>
<dbReference type="RefSeq" id="WP_135271365.1">
    <property type="nucleotide sequence ID" value="NZ_SRIB01000009.1"/>
</dbReference>
<keyword evidence="10 14" id="KW-0067">ATP-binding</keyword>
<dbReference type="SMART" id="SM00904">
    <property type="entry name" value="Flavokinase"/>
    <property type="match status" value="1"/>
</dbReference>
<keyword evidence="8 14" id="KW-0418">Kinase</keyword>
<dbReference type="SUPFAM" id="SSF82114">
    <property type="entry name" value="Riboflavin kinase-like"/>
    <property type="match status" value="1"/>
</dbReference>
<accession>A0A4Z0D5G5</accession>
<evidence type="ECO:0000256" key="14">
    <source>
        <dbReference type="PIRNR" id="PIRNR004491"/>
    </source>
</evidence>
<dbReference type="AlphaFoldDB" id="A0A4Z0D5G5"/>
<dbReference type="GO" id="GO:0006747">
    <property type="term" value="P:FAD biosynthetic process"/>
    <property type="evidence" value="ECO:0007669"/>
    <property type="project" value="UniProtKB-UniRule"/>
</dbReference>
<dbReference type="EC" id="2.7.1.26" evidence="14"/>
<dbReference type="Pfam" id="PF06574">
    <property type="entry name" value="FAD_syn"/>
    <property type="match status" value="1"/>
</dbReference>
<keyword evidence="4 14" id="KW-0288">FMN</keyword>
<evidence type="ECO:0000256" key="10">
    <source>
        <dbReference type="ARBA" id="ARBA00022840"/>
    </source>
</evidence>
<keyword evidence="5 14" id="KW-0808">Transferase</keyword>
<evidence type="ECO:0000256" key="13">
    <source>
        <dbReference type="ARBA" id="ARBA00049494"/>
    </source>
</evidence>
<dbReference type="InterPro" id="IPR023465">
    <property type="entry name" value="Riboflavin_kinase_dom_sf"/>
</dbReference>
<comment type="pathway">
    <text evidence="2 14">Cofactor biosynthesis; FMN biosynthesis; FMN from riboflavin (ATP route): step 1/1.</text>
</comment>
<reference evidence="16 17" key="1">
    <citation type="submission" date="2019-03" db="EMBL/GenBank/DDBJ databases">
        <title>Draft genome sequence data and analysis of a Fermenting Bacterium, Soehngenia longevitae strain 1933PT, isolated from petroleum reservoir in Azerbaijan.</title>
        <authorList>
            <person name="Grouzdev D.S."/>
            <person name="Bidzhieva S.K."/>
            <person name="Sokolova D.S."/>
            <person name="Tourova T.P."/>
            <person name="Poltaraus A.B."/>
            <person name="Nazina T.N."/>
        </authorList>
    </citation>
    <scope>NUCLEOTIDE SEQUENCE [LARGE SCALE GENOMIC DNA]</scope>
    <source>
        <strain evidence="16 17">1933P</strain>
    </source>
</reference>
<dbReference type="GO" id="GO:0008531">
    <property type="term" value="F:riboflavin kinase activity"/>
    <property type="evidence" value="ECO:0007669"/>
    <property type="project" value="UniProtKB-UniRule"/>
</dbReference>
<dbReference type="NCBIfam" id="NF004162">
    <property type="entry name" value="PRK05627.1-5"/>
    <property type="match status" value="1"/>
</dbReference>
<dbReference type="GO" id="GO:0003919">
    <property type="term" value="F:FMN adenylyltransferase activity"/>
    <property type="evidence" value="ECO:0007669"/>
    <property type="project" value="UniProtKB-UniRule"/>
</dbReference>
<comment type="similarity">
    <text evidence="14">Belongs to the ribF family.</text>
</comment>
<evidence type="ECO:0000256" key="2">
    <source>
        <dbReference type="ARBA" id="ARBA00005201"/>
    </source>
</evidence>
<evidence type="ECO:0000313" key="17">
    <source>
        <dbReference type="Proteomes" id="UP000298381"/>
    </source>
</evidence>
<organism evidence="16 17">
    <name type="scientific">Soehngenia longivitae</name>
    <dbReference type="NCBI Taxonomy" id="2562294"/>
    <lineage>
        <taxon>Bacteria</taxon>
        <taxon>Bacillati</taxon>
        <taxon>Bacillota</taxon>
        <taxon>Tissierellia</taxon>
        <taxon>Tissierellales</taxon>
        <taxon>Tissierellaceae</taxon>
        <taxon>Soehngenia</taxon>
    </lineage>
</organism>
<keyword evidence="9 14" id="KW-0274">FAD</keyword>
<gene>
    <name evidence="16" type="ORF">E4100_07200</name>
</gene>
<dbReference type="InterPro" id="IPR015865">
    <property type="entry name" value="Riboflavin_kinase_bac/euk"/>
</dbReference>
<dbReference type="CDD" id="cd02064">
    <property type="entry name" value="FAD_synthetase_N"/>
    <property type="match status" value="1"/>
</dbReference>
<dbReference type="GO" id="GO:0009231">
    <property type="term" value="P:riboflavin biosynthetic process"/>
    <property type="evidence" value="ECO:0007669"/>
    <property type="project" value="InterPro"/>
</dbReference>
<evidence type="ECO:0000256" key="9">
    <source>
        <dbReference type="ARBA" id="ARBA00022827"/>
    </source>
</evidence>
<evidence type="ECO:0000256" key="1">
    <source>
        <dbReference type="ARBA" id="ARBA00004726"/>
    </source>
</evidence>
<dbReference type="InterPro" id="IPR002606">
    <property type="entry name" value="Riboflavin_kinase_bac"/>
</dbReference>
<dbReference type="GO" id="GO:0005524">
    <property type="term" value="F:ATP binding"/>
    <property type="evidence" value="ECO:0007669"/>
    <property type="project" value="UniProtKB-UniRule"/>
</dbReference>
<dbReference type="GO" id="GO:0009398">
    <property type="term" value="P:FMN biosynthetic process"/>
    <property type="evidence" value="ECO:0007669"/>
    <property type="project" value="UniProtKB-UniRule"/>
</dbReference>
<dbReference type="PANTHER" id="PTHR22749">
    <property type="entry name" value="RIBOFLAVIN KINASE/FMN ADENYLYLTRANSFERASE"/>
    <property type="match status" value="1"/>
</dbReference>
<feature type="domain" description="Riboflavin kinase" evidence="15">
    <location>
        <begin position="181"/>
        <end position="305"/>
    </location>
</feature>
<protein>
    <recommendedName>
        <fullName evidence="14">Riboflavin biosynthesis protein</fullName>
    </recommendedName>
    <domain>
        <recommendedName>
            <fullName evidence="14">Riboflavin kinase</fullName>
            <ecNumber evidence="14">2.7.1.26</ecNumber>
        </recommendedName>
        <alternativeName>
            <fullName evidence="14">Flavokinase</fullName>
        </alternativeName>
    </domain>
    <domain>
        <recommendedName>
            <fullName evidence="14">FMN adenylyltransferase</fullName>
            <ecNumber evidence="14">2.7.7.2</ecNumber>
        </recommendedName>
        <alternativeName>
            <fullName evidence="14">FAD pyrophosphorylase</fullName>
        </alternativeName>
        <alternativeName>
            <fullName evidence="14">FAD synthase</fullName>
        </alternativeName>
    </domain>
</protein>
<dbReference type="EMBL" id="SRIB01000009">
    <property type="protein sequence ID" value="TFZ39813.1"/>
    <property type="molecule type" value="Genomic_DNA"/>
</dbReference>
<dbReference type="InterPro" id="IPR015864">
    <property type="entry name" value="FAD_synthase"/>
</dbReference>
<evidence type="ECO:0000256" key="11">
    <source>
        <dbReference type="ARBA" id="ARBA00023268"/>
    </source>
</evidence>
<evidence type="ECO:0000256" key="3">
    <source>
        <dbReference type="ARBA" id="ARBA00022630"/>
    </source>
</evidence>
<evidence type="ECO:0000256" key="5">
    <source>
        <dbReference type="ARBA" id="ARBA00022679"/>
    </source>
</evidence>
<evidence type="ECO:0000256" key="7">
    <source>
        <dbReference type="ARBA" id="ARBA00022741"/>
    </source>
</evidence>
<dbReference type="FunFam" id="3.40.50.620:FF:000021">
    <property type="entry name" value="Riboflavin biosynthesis protein"/>
    <property type="match status" value="1"/>
</dbReference>
<dbReference type="InterPro" id="IPR023468">
    <property type="entry name" value="Riboflavin_kinase"/>
</dbReference>
<dbReference type="Gene3D" id="3.40.50.620">
    <property type="entry name" value="HUPs"/>
    <property type="match status" value="1"/>
</dbReference>
<dbReference type="UniPathway" id="UPA00276">
    <property type="reaction ID" value="UER00406"/>
</dbReference>
<evidence type="ECO:0000256" key="4">
    <source>
        <dbReference type="ARBA" id="ARBA00022643"/>
    </source>
</evidence>
<keyword evidence="11" id="KW-0511">Multifunctional enzyme</keyword>
<comment type="catalytic activity">
    <reaction evidence="12 14">
        <text>riboflavin + ATP = FMN + ADP + H(+)</text>
        <dbReference type="Rhea" id="RHEA:14357"/>
        <dbReference type="ChEBI" id="CHEBI:15378"/>
        <dbReference type="ChEBI" id="CHEBI:30616"/>
        <dbReference type="ChEBI" id="CHEBI:57986"/>
        <dbReference type="ChEBI" id="CHEBI:58210"/>
        <dbReference type="ChEBI" id="CHEBI:456216"/>
        <dbReference type="EC" id="2.7.1.26"/>
    </reaction>
</comment>
<evidence type="ECO:0000256" key="6">
    <source>
        <dbReference type="ARBA" id="ARBA00022695"/>
    </source>
</evidence>
<dbReference type="Pfam" id="PF01687">
    <property type="entry name" value="Flavokinase"/>
    <property type="match status" value="1"/>
</dbReference>
<evidence type="ECO:0000256" key="12">
    <source>
        <dbReference type="ARBA" id="ARBA00047880"/>
    </source>
</evidence>
<comment type="caution">
    <text evidence="16">The sequence shown here is derived from an EMBL/GenBank/DDBJ whole genome shotgun (WGS) entry which is preliminary data.</text>
</comment>
<keyword evidence="7 14" id="KW-0547">Nucleotide-binding</keyword>
<keyword evidence="3 14" id="KW-0285">Flavoprotein</keyword>
<dbReference type="PANTHER" id="PTHR22749:SF6">
    <property type="entry name" value="RIBOFLAVIN KINASE"/>
    <property type="match status" value="1"/>
</dbReference>
<evidence type="ECO:0000256" key="8">
    <source>
        <dbReference type="ARBA" id="ARBA00022777"/>
    </source>
</evidence>
<dbReference type="EC" id="2.7.7.2" evidence="14"/>
<evidence type="ECO:0000259" key="15">
    <source>
        <dbReference type="SMART" id="SM00904"/>
    </source>
</evidence>
<evidence type="ECO:0000313" key="16">
    <source>
        <dbReference type="EMBL" id="TFZ39813.1"/>
    </source>
</evidence>
<comment type="catalytic activity">
    <reaction evidence="13 14">
        <text>FMN + ATP + H(+) = FAD + diphosphate</text>
        <dbReference type="Rhea" id="RHEA:17237"/>
        <dbReference type="ChEBI" id="CHEBI:15378"/>
        <dbReference type="ChEBI" id="CHEBI:30616"/>
        <dbReference type="ChEBI" id="CHEBI:33019"/>
        <dbReference type="ChEBI" id="CHEBI:57692"/>
        <dbReference type="ChEBI" id="CHEBI:58210"/>
        <dbReference type="EC" id="2.7.7.2"/>
    </reaction>
</comment>
<dbReference type="InterPro" id="IPR014729">
    <property type="entry name" value="Rossmann-like_a/b/a_fold"/>
</dbReference>
<dbReference type="Proteomes" id="UP000298381">
    <property type="component" value="Unassembled WGS sequence"/>
</dbReference>
<dbReference type="PIRSF" id="PIRSF004491">
    <property type="entry name" value="FAD_Synth"/>
    <property type="match status" value="1"/>
</dbReference>
<sequence length="309" mass="35131">MNIIELHDDYKSIEKTAIALGNFDGIHIGHQNLIERMIEISKINNLISSVLIFENHTKSITSNTFPSLLTNNEQKLNILNKLGVENIYLMKFNEKVMKLSPSEFINNILIDKLNCKSVVVGYNYKFGYKASGNTDTLKKICSENDIYTEILNPVYYEDKIVSSTLIRSLITYGKIDIANKLLGRFYTIKGEVVHGKGIGTKLGFPTANIRLIDNFVIPKNGVYSTLTTIGDKTYKSATSVGFNPTFQEKSLKIENHIIGFNDLLYGNIIDISFVEYIRPEISFDKVEDLVNRMIEDVNYIKKKNVIYNL</sequence>
<dbReference type="UniPathway" id="UPA00277">
    <property type="reaction ID" value="UER00407"/>
</dbReference>